<keyword evidence="2" id="KW-1185">Reference proteome</keyword>
<protein>
    <submittedName>
        <fullName evidence="1">Uncharacterized protein</fullName>
    </submittedName>
</protein>
<dbReference type="AlphaFoldDB" id="A0A2C6XY77"/>
<evidence type="ECO:0000313" key="2">
    <source>
        <dbReference type="Proteomes" id="UP000223527"/>
    </source>
</evidence>
<reference evidence="1 2" key="1">
    <citation type="submission" date="2017-10" db="EMBL/GenBank/DDBJ databases">
        <authorList>
            <person name="Banno H."/>
            <person name="Chua N.-H."/>
        </authorList>
    </citation>
    <scope>NUCLEOTIDE SEQUENCE [LARGE SCALE GENOMIC DNA]</scope>
    <source>
        <strain evidence="1 2">YW11</strain>
    </source>
</reference>
<dbReference type="EMBL" id="PDNU01000044">
    <property type="protein sequence ID" value="PHK93492.1"/>
    <property type="molecule type" value="Genomic_DNA"/>
</dbReference>
<name>A0A2C6XY77_9PROT</name>
<comment type="caution">
    <text evidence="1">The sequence shown here is derived from an EMBL/GenBank/DDBJ whole genome shotgun (WGS) entry which is preliminary data.</text>
</comment>
<proteinExistence type="predicted"/>
<accession>A0A2C6XY77</accession>
<evidence type="ECO:0000313" key="1">
    <source>
        <dbReference type="EMBL" id="PHK93492.1"/>
    </source>
</evidence>
<gene>
    <name evidence="1" type="ORF">CR162_18250</name>
</gene>
<sequence>MVAGARARARELAPELRSVVLTHHPDAETLDLLRPDGEAPLEAVRVMNRAVAAEMLRHGVVVLVQQADRASARRWRDARPGGSAGHSIWRGRGPVLHGAEALRLLGLEGAATPRPEKATGTPADRLMRLFAGEDGAAFEALAEALIAQGRDGVLEQAARKVALRYGEEAAEELAQDLLSLAEGAPVGPSGWATLVALPVALPHDTLPDPVALGEGLLASGALPEAGSLRLLPQWRAPEAIAALTPTRTRQVLLALAAGEEPSMLPAAEAEALMRDGFGVLVGLQLDWEVPLWEEIALAGLPEPPAEDAPLAPEEAMRAEAFERWRGAAFEAQGGCVPLALVPLSETGAEIADFLEEAGEQAGGLREIRDFVEMARQEAPGEEVVCLPRAGEGELRLALYTRSGRLLDEIVLEAERLPVPPAAMPALLETILPLVAQPPR</sequence>
<dbReference type="Proteomes" id="UP000223527">
    <property type="component" value="Unassembled WGS sequence"/>
</dbReference>
<organism evidence="1 2">
    <name type="scientific">Teichococcus rhizosphaerae</name>
    <dbReference type="NCBI Taxonomy" id="1335062"/>
    <lineage>
        <taxon>Bacteria</taxon>
        <taxon>Pseudomonadati</taxon>
        <taxon>Pseudomonadota</taxon>
        <taxon>Alphaproteobacteria</taxon>
        <taxon>Acetobacterales</taxon>
        <taxon>Roseomonadaceae</taxon>
        <taxon>Roseomonas</taxon>
    </lineage>
</organism>